<evidence type="ECO:0000313" key="9">
    <source>
        <dbReference type="Proteomes" id="UP000886814"/>
    </source>
</evidence>
<feature type="region of interest" description="Disordered" evidence="5">
    <location>
        <begin position="274"/>
        <end position="298"/>
    </location>
</feature>
<dbReference type="GO" id="GO:0140359">
    <property type="term" value="F:ABC-type transporter activity"/>
    <property type="evidence" value="ECO:0007669"/>
    <property type="project" value="InterPro"/>
</dbReference>
<evidence type="ECO:0000256" key="4">
    <source>
        <dbReference type="ARBA" id="ARBA00023136"/>
    </source>
</evidence>
<sequence length="935" mass="99180">MVRQEWKKLLHNKILLVVILAVIAIPSIYTTLFLGSMWDPYGNTDKLPVAVVNEDQPVEYQGAALDIGGELVKKLKEEKSLDFHFVEKKEGEQGLKDGTYYMMIRIPEDFSAKAGTLTGEKMELFYETNPGTNYIASKMSETAMKEMESAVCQEVTRTYIQAVMDKVLQAKEGMEQAGQGAGELEEGVGKAGEGNEAITENLQVLADSTLTFRNGTRTFSEGLGKYVQGVETLAAGTEELDQGTAALAQGMEQVKKKMPELSQGADKLAEGAQTLEEGTRENVRGSQALEEGAARTDESMKTLNQGLSALGEAAASLPEAARELEAGTEELRENAAALHNGMETLQQGTAQWQQGAESLESGLQTIIGENGSQSDALSQGAASLSQGLEDLYNSLPSYTDSLSEDDGWSISEEIQRTDPSYLYEEIQQAADSGDIGSLTGAAWAALEAAQTNYQGLQEMEEQIFLARESAGEADPSGEEGLSSQISMLKDQAALLAESTAAYTEGVNEAARGSRELVSGLPEITEGISQAAAGSGELAAGAETLLQGVSGLSQKAPVLVQGIQEAVQGGSLLQTQGTSVLEQGAETLAEGAEALSQGTSQMAAGTQALKEQVPALLNGGEELSQGLTSLKEGTGSLKAGAAELVENGPSLLLGASQLSQGGEQIGQGAGKLYEGSQELGEGLKSLEQGAGTLKNALEEGGISAGNSILSEEGMDMFADPAVTKETQITEVENNGHAMAPYMMSVGLWVGCIAFSLMYPLTEYSGKLKSGGAWWRSKASVLYLVALLQAAVMTGALWIFDGFRPVQPGKTLLTACLASLAFMSIMYFFTNLLGKAGSFLMLVFMVVQLAGSVGTYPLELSGSFVPYLHDWVPFTYTVTAFRSTISGGESIGKCLLFLGALFLVFSLMTVLEFQIRAGKIKRGKRTWVTWLKAHGLE</sequence>
<comment type="caution">
    <text evidence="8">The sequence shown here is derived from an EMBL/GenBank/DDBJ whole genome shotgun (WGS) entry which is preliminary data.</text>
</comment>
<dbReference type="Gene3D" id="1.10.287.950">
    <property type="entry name" value="Methyl-accepting chemotaxis protein"/>
    <property type="match status" value="1"/>
</dbReference>
<feature type="transmembrane region" description="Helical" evidence="6">
    <location>
        <begin position="14"/>
        <end position="38"/>
    </location>
</feature>
<feature type="transmembrane region" description="Helical" evidence="6">
    <location>
        <begin position="893"/>
        <end position="913"/>
    </location>
</feature>
<dbReference type="PANTHER" id="PTHR43077">
    <property type="entry name" value="TRANSPORT PERMEASE YVFS-RELATED"/>
    <property type="match status" value="1"/>
</dbReference>
<evidence type="ECO:0000256" key="1">
    <source>
        <dbReference type="ARBA" id="ARBA00004141"/>
    </source>
</evidence>
<feature type="transmembrane region" description="Helical" evidence="6">
    <location>
        <begin position="810"/>
        <end position="830"/>
    </location>
</feature>
<feature type="domain" description="ABC-2 type transporter transmembrane" evidence="7">
    <location>
        <begin position="772"/>
        <end position="908"/>
    </location>
</feature>
<dbReference type="NCBIfam" id="TIGR03062">
    <property type="entry name" value="pip_yhgE_Cterm"/>
    <property type="match status" value="1"/>
</dbReference>
<dbReference type="Gene3D" id="3.40.1710.10">
    <property type="entry name" value="abc type-2 transporter like domain"/>
    <property type="match status" value="1"/>
</dbReference>
<gene>
    <name evidence="8" type="ORF">H9747_00235</name>
</gene>
<dbReference type="InterPro" id="IPR051328">
    <property type="entry name" value="T7SS_ABC-Transporter"/>
</dbReference>
<dbReference type="NCBIfam" id="TIGR03061">
    <property type="entry name" value="pip_yhgE_Nterm"/>
    <property type="match status" value="1"/>
</dbReference>
<keyword evidence="2 6" id="KW-0812">Transmembrane</keyword>
<dbReference type="InterPro" id="IPR017501">
    <property type="entry name" value="Phage_infect_YhgE_C"/>
</dbReference>
<proteinExistence type="predicted"/>
<protein>
    <submittedName>
        <fullName evidence="8">YhgE/Pip domain-containing protein</fullName>
    </submittedName>
</protein>
<dbReference type="GO" id="GO:0016020">
    <property type="term" value="C:membrane"/>
    <property type="evidence" value="ECO:0007669"/>
    <property type="project" value="UniProtKB-SubCell"/>
</dbReference>
<accession>A0A9D1PBR6</accession>
<feature type="transmembrane region" description="Helical" evidence="6">
    <location>
        <begin position="737"/>
        <end position="759"/>
    </location>
</feature>
<feature type="transmembrane region" description="Helical" evidence="6">
    <location>
        <begin position="779"/>
        <end position="798"/>
    </location>
</feature>
<keyword evidence="3 6" id="KW-1133">Transmembrane helix</keyword>
<evidence type="ECO:0000256" key="2">
    <source>
        <dbReference type="ARBA" id="ARBA00022692"/>
    </source>
</evidence>
<feature type="transmembrane region" description="Helical" evidence="6">
    <location>
        <begin position="837"/>
        <end position="856"/>
    </location>
</feature>
<reference evidence="8" key="2">
    <citation type="submission" date="2021-04" db="EMBL/GenBank/DDBJ databases">
        <authorList>
            <person name="Gilroy R."/>
        </authorList>
    </citation>
    <scope>NUCLEOTIDE SEQUENCE</scope>
    <source>
        <strain evidence="8">CHK195-9823</strain>
    </source>
</reference>
<evidence type="ECO:0000259" key="7">
    <source>
        <dbReference type="Pfam" id="PF12698"/>
    </source>
</evidence>
<dbReference type="Proteomes" id="UP000886814">
    <property type="component" value="Unassembled WGS sequence"/>
</dbReference>
<evidence type="ECO:0000256" key="3">
    <source>
        <dbReference type="ARBA" id="ARBA00022989"/>
    </source>
</evidence>
<dbReference type="InterPro" id="IPR013525">
    <property type="entry name" value="ABC2_TM"/>
</dbReference>
<name>A0A9D1PBR6_9FIRM</name>
<dbReference type="InterPro" id="IPR017500">
    <property type="entry name" value="Phage_infect_YhgE_N"/>
</dbReference>
<dbReference type="SUPFAM" id="SSF101967">
    <property type="entry name" value="Adhesin YadA, collagen-binding domain"/>
    <property type="match status" value="1"/>
</dbReference>
<dbReference type="InterPro" id="IPR011049">
    <property type="entry name" value="Serralysin-like_metalloprot_C"/>
</dbReference>
<reference evidence="8" key="1">
    <citation type="journal article" date="2021" name="PeerJ">
        <title>Extensive microbial diversity within the chicken gut microbiome revealed by metagenomics and culture.</title>
        <authorList>
            <person name="Gilroy R."/>
            <person name="Ravi A."/>
            <person name="Getino M."/>
            <person name="Pursley I."/>
            <person name="Horton D.L."/>
            <person name="Alikhan N.F."/>
            <person name="Baker D."/>
            <person name="Gharbi K."/>
            <person name="Hall N."/>
            <person name="Watson M."/>
            <person name="Adriaenssens E.M."/>
            <person name="Foster-Nyarko E."/>
            <person name="Jarju S."/>
            <person name="Secka A."/>
            <person name="Antonio M."/>
            <person name="Oren A."/>
            <person name="Chaudhuri R.R."/>
            <person name="La Ragione R."/>
            <person name="Hildebrand F."/>
            <person name="Pallen M.J."/>
        </authorList>
    </citation>
    <scope>NUCLEOTIDE SEQUENCE</scope>
    <source>
        <strain evidence="8">CHK195-9823</strain>
    </source>
</reference>
<keyword evidence="4 6" id="KW-0472">Membrane</keyword>
<dbReference type="PANTHER" id="PTHR43077:SF5">
    <property type="entry name" value="PHAGE INFECTION PROTEIN"/>
    <property type="match status" value="1"/>
</dbReference>
<comment type="subcellular location">
    <subcellularLocation>
        <location evidence="1">Membrane</location>
        <topology evidence="1">Multi-pass membrane protein</topology>
    </subcellularLocation>
</comment>
<feature type="domain" description="ABC-2 type transporter transmembrane" evidence="7">
    <location>
        <begin position="19"/>
        <end position="161"/>
    </location>
</feature>
<evidence type="ECO:0000256" key="5">
    <source>
        <dbReference type="SAM" id="MobiDB-lite"/>
    </source>
</evidence>
<dbReference type="EMBL" id="DXIQ01000003">
    <property type="protein sequence ID" value="HIV37422.1"/>
    <property type="molecule type" value="Genomic_DNA"/>
</dbReference>
<dbReference type="AlphaFoldDB" id="A0A9D1PBR6"/>
<dbReference type="Pfam" id="PF12698">
    <property type="entry name" value="ABC2_membrane_3"/>
    <property type="match status" value="2"/>
</dbReference>
<evidence type="ECO:0000313" key="8">
    <source>
        <dbReference type="EMBL" id="HIV37422.1"/>
    </source>
</evidence>
<evidence type="ECO:0000256" key="6">
    <source>
        <dbReference type="SAM" id="Phobius"/>
    </source>
</evidence>
<organism evidence="8 9">
    <name type="scientific">Candidatus Blautia stercorigallinarum</name>
    <dbReference type="NCBI Taxonomy" id="2838501"/>
    <lineage>
        <taxon>Bacteria</taxon>
        <taxon>Bacillati</taxon>
        <taxon>Bacillota</taxon>
        <taxon>Clostridia</taxon>
        <taxon>Lachnospirales</taxon>
        <taxon>Lachnospiraceae</taxon>
        <taxon>Blautia</taxon>
    </lineage>
</organism>